<dbReference type="InterPro" id="IPR020846">
    <property type="entry name" value="MFS_dom"/>
</dbReference>
<feature type="transmembrane region" description="Helical" evidence="5">
    <location>
        <begin position="291"/>
        <end position="308"/>
    </location>
</feature>
<feature type="transmembrane region" description="Helical" evidence="5">
    <location>
        <begin position="394"/>
        <end position="412"/>
    </location>
</feature>
<evidence type="ECO:0000256" key="5">
    <source>
        <dbReference type="SAM" id="Phobius"/>
    </source>
</evidence>
<dbReference type="Pfam" id="PF07690">
    <property type="entry name" value="MFS_1"/>
    <property type="match status" value="1"/>
</dbReference>
<dbReference type="Proteomes" id="UP000712713">
    <property type="component" value="Unassembled WGS sequence"/>
</dbReference>
<dbReference type="GO" id="GO:0005886">
    <property type="term" value="C:plasma membrane"/>
    <property type="evidence" value="ECO:0007669"/>
    <property type="project" value="UniProtKB-SubCell"/>
</dbReference>
<accession>A0A921EM83</accession>
<feature type="transmembrane region" description="Helical" evidence="5">
    <location>
        <begin position="44"/>
        <end position="64"/>
    </location>
</feature>
<feature type="domain" description="Major facilitator superfamily (MFS) profile" evidence="6">
    <location>
        <begin position="6"/>
        <end position="442"/>
    </location>
</feature>
<gene>
    <name evidence="7" type="ORF">K8V15_03025</name>
</gene>
<dbReference type="AlphaFoldDB" id="A0A921EM83"/>
<evidence type="ECO:0000256" key="4">
    <source>
        <dbReference type="ARBA" id="ARBA00023136"/>
    </source>
</evidence>
<dbReference type="EMBL" id="DYZF01000071">
    <property type="protein sequence ID" value="HJE50943.1"/>
    <property type="molecule type" value="Genomic_DNA"/>
</dbReference>
<feature type="transmembrane region" description="Helical" evidence="5">
    <location>
        <begin position="195"/>
        <end position="215"/>
    </location>
</feature>
<keyword evidence="3 5" id="KW-1133">Transmembrane helix</keyword>
<keyword evidence="2 5" id="KW-0812">Transmembrane</keyword>
<dbReference type="InterPro" id="IPR011701">
    <property type="entry name" value="MFS"/>
</dbReference>
<evidence type="ECO:0000256" key="1">
    <source>
        <dbReference type="ARBA" id="ARBA00004651"/>
    </source>
</evidence>
<dbReference type="GO" id="GO:0022857">
    <property type="term" value="F:transmembrane transporter activity"/>
    <property type="evidence" value="ECO:0007669"/>
    <property type="project" value="InterPro"/>
</dbReference>
<evidence type="ECO:0000313" key="8">
    <source>
        <dbReference type="Proteomes" id="UP000712713"/>
    </source>
</evidence>
<proteinExistence type="predicted"/>
<dbReference type="PANTHER" id="PTHR23501:SF154">
    <property type="entry name" value="MULTIDRUG-EFFLUX TRANSPORTER RV1634-RELATED"/>
    <property type="match status" value="1"/>
</dbReference>
<feature type="transmembrane region" description="Helical" evidence="5">
    <location>
        <begin position="320"/>
        <end position="345"/>
    </location>
</feature>
<evidence type="ECO:0000256" key="2">
    <source>
        <dbReference type="ARBA" id="ARBA00022692"/>
    </source>
</evidence>
<dbReference type="PROSITE" id="PS50850">
    <property type="entry name" value="MFS"/>
    <property type="match status" value="1"/>
</dbReference>
<organism evidence="7 8">
    <name type="scientific">Tessaracoccus flavescens</name>
    <dbReference type="NCBI Taxonomy" id="399497"/>
    <lineage>
        <taxon>Bacteria</taxon>
        <taxon>Bacillati</taxon>
        <taxon>Actinomycetota</taxon>
        <taxon>Actinomycetes</taxon>
        <taxon>Propionibacteriales</taxon>
        <taxon>Propionibacteriaceae</taxon>
        <taxon>Tessaracoccus</taxon>
    </lineage>
</organism>
<dbReference type="PANTHER" id="PTHR23501">
    <property type="entry name" value="MAJOR FACILITATOR SUPERFAMILY"/>
    <property type="match status" value="1"/>
</dbReference>
<feature type="transmembrane region" description="Helical" evidence="5">
    <location>
        <begin position="9"/>
        <end position="32"/>
    </location>
</feature>
<keyword evidence="4 5" id="KW-0472">Membrane</keyword>
<protein>
    <submittedName>
        <fullName evidence="7">MFS transporter</fullName>
    </submittedName>
</protein>
<feature type="transmembrane region" description="Helical" evidence="5">
    <location>
        <begin position="133"/>
        <end position="156"/>
    </location>
</feature>
<dbReference type="SUPFAM" id="SSF103473">
    <property type="entry name" value="MFS general substrate transporter"/>
    <property type="match status" value="1"/>
</dbReference>
<feature type="transmembrane region" description="Helical" evidence="5">
    <location>
        <begin position="418"/>
        <end position="437"/>
    </location>
</feature>
<reference evidence="7" key="1">
    <citation type="journal article" date="2021" name="PeerJ">
        <title>Extensive microbial diversity within the chicken gut microbiome revealed by metagenomics and culture.</title>
        <authorList>
            <person name="Gilroy R."/>
            <person name="Ravi A."/>
            <person name="Getino M."/>
            <person name="Pursley I."/>
            <person name="Horton D.L."/>
            <person name="Alikhan N.F."/>
            <person name="Baker D."/>
            <person name="Gharbi K."/>
            <person name="Hall N."/>
            <person name="Watson M."/>
            <person name="Adriaenssens E.M."/>
            <person name="Foster-Nyarko E."/>
            <person name="Jarju S."/>
            <person name="Secka A."/>
            <person name="Antonio M."/>
            <person name="Oren A."/>
            <person name="Chaudhuri R.R."/>
            <person name="La Ragione R."/>
            <person name="Hildebrand F."/>
            <person name="Pallen M.J."/>
        </authorList>
    </citation>
    <scope>NUCLEOTIDE SEQUENCE</scope>
    <source>
        <strain evidence="7">ChiGjej3B3-7470</strain>
    </source>
</reference>
<evidence type="ECO:0000313" key="7">
    <source>
        <dbReference type="EMBL" id="HJE50943.1"/>
    </source>
</evidence>
<dbReference type="Gene3D" id="1.20.1720.10">
    <property type="entry name" value="Multidrug resistance protein D"/>
    <property type="match status" value="1"/>
</dbReference>
<reference evidence="7" key="2">
    <citation type="submission" date="2021-09" db="EMBL/GenBank/DDBJ databases">
        <authorList>
            <person name="Gilroy R."/>
        </authorList>
    </citation>
    <scope>NUCLEOTIDE SEQUENCE</scope>
    <source>
        <strain evidence="7">ChiGjej3B3-7470</strain>
    </source>
</reference>
<evidence type="ECO:0000256" key="3">
    <source>
        <dbReference type="ARBA" id="ARBA00022989"/>
    </source>
</evidence>
<feature type="transmembrane region" description="Helical" evidence="5">
    <location>
        <begin position="162"/>
        <end position="183"/>
    </location>
</feature>
<dbReference type="Gene3D" id="1.20.1250.20">
    <property type="entry name" value="MFS general substrate transporter like domains"/>
    <property type="match status" value="1"/>
</dbReference>
<feature type="transmembrane region" description="Helical" evidence="5">
    <location>
        <begin position="76"/>
        <end position="94"/>
    </location>
</feature>
<evidence type="ECO:0000259" key="6">
    <source>
        <dbReference type="PROSITE" id="PS50850"/>
    </source>
</evidence>
<comment type="subcellular location">
    <subcellularLocation>
        <location evidence="1">Cell membrane</location>
        <topology evidence="1">Multi-pass membrane protein</topology>
    </subcellularLocation>
</comment>
<feature type="transmembrane region" description="Helical" evidence="5">
    <location>
        <begin position="221"/>
        <end position="240"/>
    </location>
</feature>
<name>A0A921EM83_9ACTN</name>
<feature type="transmembrane region" description="Helical" evidence="5">
    <location>
        <begin position="100"/>
        <end position="121"/>
    </location>
</feature>
<dbReference type="InterPro" id="IPR036259">
    <property type="entry name" value="MFS_trans_sf"/>
</dbReference>
<sequence>MQQQSGRAMLIVGIMLSVFSIAFVSIGLATALPTVMTDFGADHLYPWAFTTMVSGMLLSTIVAGRVADVRGPGLPMFAGFTMFIIGMLLGWLAPNVWFVLAARIVQGLGAGALNLTLSVIVAHAFPPDQRPKIMALVSFCWLLPAFVGPPFAAWLTSFDWRWVFVAMLPLVIVSLVLTLPGLRRVQATFEPDADGVAPAPTVPTAAVTIAPALILLAGQQLGVWSVLSAVAGVLLLAWGLRHILAPAALGVGPGIPSVVLTRAIQAGSFFAGETILLVTLQNLRGLSPFDVGLALTVGSVGWSFGSWLQAQAWVRMGRDTFITVGAALSAVGVAVLVAFAWFAWIPLWVGLLGWIISGVGMGLTMPSSAVAVMSLSTQFEQGRNQSSMQVAESVGNSVMTAIAGGLYTALLLAQPQKLSFTVALGAILVGSLVAVAVSRRIGPIGQAQPVRT</sequence>
<comment type="caution">
    <text evidence="7">The sequence shown here is derived from an EMBL/GenBank/DDBJ whole genome shotgun (WGS) entry which is preliminary data.</text>
</comment>
<feature type="transmembrane region" description="Helical" evidence="5">
    <location>
        <begin position="351"/>
        <end position="373"/>
    </location>
</feature>